<name>K8VYB2_9GAMM</name>
<reference evidence="2 3" key="1">
    <citation type="journal article" date="2012" name="BMC Genomics">
        <title>Comparative genomics of bacteria in the genus Providencia isolated from wild Drosophila melanogaster.</title>
        <authorList>
            <person name="Galac M.R."/>
            <person name="Lazzaro B.P."/>
        </authorList>
    </citation>
    <scope>NUCLEOTIDE SEQUENCE [LARGE SCALE GENOMIC DNA]</scope>
    <source>
        <strain evidence="2 3">DSM 19967</strain>
    </source>
</reference>
<proteinExistence type="predicted"/>
<keyword evidence="1" id="KW-0732">Signal</keyword>
<dbReference type="HOGENOM" id="CLU_065574_1_0_6"/>
<dbReference type="Gene3D" id="1.10.3670.10">
    <property type="entry name" value="Putative xylanase like domain"/>
    <property type="match status" value="1"/>
</dbReference>
<evidence type="ECO:0000313" key="3">
    <source>
        <dbReference type="Proteomes" id="UP000010290"/>
    </source>
</evidence>
<comment type="caution">
    <text evidence="2">The sequence shown here is derived from an EMBL/GenBank/DDBJ whole genome shotgun (WGS) entry which is preliminary data.</text>
</comment>
<dbReference type="EMBL" id="AKKN01000014">
    <property type="protein sequence ID" value="EKT53149.1"/>
    <property type="molecule type" value="Genomic_DNA"/>
</dbReference>
<dbReference type="Proteomes" id="UP000010290">
    <property type="component" value="Chromosome"/>
</dbReference>
<gene>
    <name evidence="2" type="ORF">OO7_16188</name>
</gene>
<evidence type="ECO:0008006" key="4">
    <source>
        <dbReference type="Google" id="ProtNLM"/>
    </source>
</evidence>
<dbReference type="PATRIC" id="fig|1141660.3.peg.3239"/>
<dbReference type="InterPro" id="IPR038765">
    <property type="entry name" value="Papain-like_cys_pep_sf"/>
</dbReference>
<accession>K8VYB2</accession>
<dbReference type="InterPro" id="IPR010846">
    <property type="entry name" value="AmiA-like"/>
</dbReference>
<protein>
    <recommendedName>
        <fullName evidence="4">DUF1460 domain-containing protein</fullName>
    </recommendedName>
</protein>
<dbReference type="SUPFAM" id="SSF54001">
    <property type="entry name" value="Cysteine proteinases"/>
    <property type="match status" value="1"/>
</dbReference>
<organism evidence="2 3">
    <name type="scientific">Providencia sneebia DSM 19967</name>
    <dbReference type="NCBI Taxonomy" id="1141660"/>
    <lineage>
        <taxon>Bacteria</taxon>
        <taxon>Pseudomonadati</taxon>
        <taxon>Pseudomonadota</taxon>
        <taxon>Gammaproteobacteria</taxon>
        <taxon>Enterobacterales</taxon>
        <taxon>Morganellaceae</taxon>
        <taxon>Providencia</taxon>
    </lineage>
</organism>
<dbReference type="RefSeq" id="WP_008916964.1">
    <property type="nucleotide sequence ID" value="NZ_CM001773.1"/>
</dbReference>
<sequence length="255" mass="29062">MLRQAIVIILLLSTYSSYSETVLESGSLTILNDIQQKTKGLAAQQRTKVITEYFLGTPYNNKTLNMVSANQENLVVNLKALDCMTFIEYTEALKRSDNYEDFLQNLKQVRYSDENISYINRHHFFTDWSARPDNLISDVTQEISHNSVEISKHLNLGQNGKPLLATVPIKNRVIHYIPTRNIDKNVLNQIQTGDYIGIYSPNSGLDVSHVGIAIWQNGQIYFRNASSLKRNLKVVDIELNNYLKGKPGIIVLRSR</sequence>
<evidence type="ECO:0000313" key="2">
    <source>
        <dbReference type="EMBL" id="EKT53149.1"/>
    </source>
</evidence>
<feature type="chain" id="PRO_5003920759" description="DUF1460 domain-containing protein" evidence="1">
    <location>
        <begin position="20"/>
        <end position="255"/>
    </location>
</feature>
<feature type="signal peptide" evidence="1">
    <location>
        <begin position="1"/>
        <end position="19"/>
    </location>
</feature>
<dbReference type="AlphaFoldDB" id="K8VYB2"/>
<keyword evidence="3" id="KW-1185">Reference proteome</keyword>
<dbReference type="Gene3D" id="2.30.260.10">
    <property type="entry name" value="putative xylanase like domain"/>
    <property type="match status" value="1"/>
</dbReference>
<dbReference type="OrthoDB" id="9796191at2"/>
<dbReference type="Pfam" id="PF07313">
    <property type="entry name" value="AmiA-like"/>
    <property type="match status" value="1"/>
</dbReference>
<evidence type="ECO:0000256" key="1">
    <source>
        <dbReference type="SAM" id="SignalP"/>
    </source>
</evidence>